<accession>K9WKJ8</accession>
<evidence type="ECO:0000259" key="1">
    <source>
        <dbReference type="Pfam" id="PF05419"/>
    </source>
</evidence>
<dbReference type="KEGG" id="mic:Mic7113_5286"/>
<organism evidence="2 3">
    <name type="scientific">Allocoleopsis franciscana PCC 7113</name>
    <dbReference type="NCBI Taxonomy" id="1173027"/>
    <lineage>
        <taxon>Bacteria</taxon>
        <taxon>Bacillati</taxon>
        <taxon>Cyanobacteriota</taxon>
        <taxon>Cyanophyceae</taxon>
        <taxon>Coleofasciculales</taxon>
        <taxon>Coleofasciculaceae</taxon>
        <taxon>Allocoleopsis</taxon>
        <taxon>Allocoleopsis franciscana</taxon>
    </lineage>
</organism>
<dbReference type="STRING" id="1173027.Mic7113_5286"/>
<dbReference type="InterPro" id="IPR037215">
    <property type="entry name" value="GUN4-like_sf"/>
</dbReference>
<dbReference type="EMBL" id="CP003630">
    <property type="protein sequence ID" value="AFZ20935.1"/>
    <property type="molecule type" value="Genomic_DNA"/>
</dbReference>
<dbReference type="GO" id="GO:0046906">
    <property type="term" value="F:tetrapyrrole binding"/>
    <property type="evidence" value="ECO:0007669"/>
    <property type="project" value="TreeGrafter"/>
</dbReference>
<feature type="domain" description="GUN4-like" evidence="1">
    <location>
        <begin position="53"/>
        <end position="190"/>
    </location>
</feature>
<name>K9WKJ8_9CYAN</name>
<dbReference type="SUPFAM" id="SSF140869">
    <property type="entry name" value="GUN4-like"/>
    <property type="match status" value="1"/>
</dbReference>
<dbReference type="HOGENOM" id="CLU_1146175_0_0_3"/>
<dbReference type="InterPro" id="IPR008629">
    <property type="entry name" value="GUN4-like"/>
</dbReference>
<dbReference type="Proteomes" id="UP000010471">
    <property type="component" value="Chromosome"/>
</dbReference>
<dbReference type="eggNOG" id="COG0515">
    <property type="taxonomic scope" value="Bacteria"/>
</dbReference>
<gene>
    <name evidence="2" type="ORF">Mic7113_5286</name>
</gene>
<dbReference type="AlphaFoldDB" id="K9WKJ8"/>
<dbReference type="PANTHER" id="PTHR34800:SF1">
    <property type="entry name" value="TETRAPYRROLE-BINDING PROTEIN, CHLOROPLASTIC"/>
    <property type="match status" value="1"/>
</dbReference>
<dbReference type="PANTHER" id="PTHR34800">
    <property type="entry name" value="TETRAPYRROLE-BINDING PROTEIN, CHLOROPLASTIC"/>
    <property type="match status" value="1"/>
</dbReference>
<keyword evidence="3" id="KW-1185">Reference proteome</keyword>
<dbReference type="Gene3D" id="1.25.40.620">
    <property type="match status" value="1"/>
</dbReference>
<dbReference type="OrthoDB" id="581647at2"/>
<proteinExistence type="predicted"/>
<dbReference type="RefSeq" id="WP_015185068.1">
    <property type="nucleotide sequence ID" value="NC_019738.1"/>
</dbReference>
<sequence>MNRKIALGLVVIVIALIGIGIANKEVRCSIGLQSESCLSSTSFNIPTTGSEASEVGADYTKLANLLAKQRLKAADRETSDKLFWLAKGNPNEYLPKGNMKMIPCKDLRTINSLWLAYSSGKYGFSVQQKLYEQIYKEVSRQPKILSYNVESEVYNRFARRVDWTVRDDARLNYDPLIINPRGREGHLPVTYIKLGVPESCRSDYPAWLSILTLQWCLLGMHWSGAAPEVSQEVFSRIESCKL</sequence>
<evidence type="ECO:0000313" key="2">
    <source>
        <dbReference type="EMBL" id="AFZ20935.1"/>
    </source>
</evidence>
<dbReference type="Pfam" id="PF05419">
    <property type="entry name" value="GUN4"/>
    <property type="match status" value="1"/>
</dbReference>
<evidence type="ECO:0000313" key="3">
    <source>
        <dbReference type="Proteomes" id="UP000010471"/>
    </source>
</evidence>
<reference evidence="2 3" key="1">
    <citation type="submission" date="2012-06" db="EMBL/GenBank/DDBJ databases">
        <title>Finished chromosome of genome of Microcoleus sp. PCC 7113.</title>
        <authorList>
            <consortium name="US DOE Joint Genome Institute"/>
            <person name="Gugger M."/>
            <person name="Coursin T."/>
            <person name="Rippka R."/>
            <person name="Tandeau De Marsac N."/>
            <person name="Huntemann M."/>
            <person name="Wei C.-L."/>
            <person name="Han J."/>
            <person name="Detter J.C."/>
            <person name="Han C."/>
            <person name="Tapia R."/>
            <person name="Chen A."/>
            <person name="Kyrpides N."/>
            <person name="Mavromatis K."/>
            <person name="Markowitz V."/>
            <person name="Szeto E."/>
            <person name="Ivanova N."/>
            <person name="Pagani I."/>
            <person name="Pati A."/>
            <person name="Goodwin L."/>
            <person name="Nordberg H.P."/>
            <person name="Cantor M.N."/>
            <person name="Hua S.X."/>
            <person name="Woyke T."/>
            <person name="Kerfeld C.A."/>
        </authorList>
    </citation>
    <scope>NUCLEOTIDE SEQUENCE [LARGE SCALE GENOMIC DNA]</scope>
    <source>
        <strain evidence="2 3">PCC 7113</strain>
    </source>
</reference>
<dbReference type="Gene3D" id="1.10.10.1770">
    <property type="entry name" value="Gun4-like"/>
    <property type="match status" value="1"/>
</dbReference>
<dbReference type="CDD" id="cd16383">
    <property type="entry name" value="GUN4"/>
    <property type="match status" value="1"/>
</dbReference>
<protein>
    <submittedName>
        <fullName evidence="2">GUN4 protein</fullName>
    </submittedName>
</protein>